<gene>
    <name evidence="1" type="ORF">Mterra_01507</name>
</gene>
<sequence>MPVWQRNYYEHIIRDDSSLQRIRGYIAANPLRWQYDRENPAAAAPDSEDAWVH</sequence>
<dbReference type="GO" id="GO:0003677">
    <property type="term" value="F:DNA binding"/>
    <property type="evidence" value="ECO:0007669"/>
    <property type="project" value="InterPro"/>
</dbReference>
<proteinExistence type="predicted"/>
<keyword evidence="2" id="KW-1185">Reference proteome</keyword>
<name>A0A399ERN1_9DEIN</name>
<evidence type="ECO:0000313" key="2">
    <source>
        <dbReference type="Proteomes" id="UP000265715"/>
    </source>
</evidence>
<dbReference type="AlphaFoldDB" id="A0A399ERN1"/>
<dbReference type="Proteomes" id="UP000265715">
    <property type="component" value="Unassembled WGS sequence"/>
</dbReference>
<organism evidence="1 2">
    <name type="scientific">Calidithermus terrae</name>
    <dbReference type="NCBI Taxonomy" id="1408545"/>
    <lineage>
        <taxon>Bacteria</taxon>
        <taxon>Thermotogati</taxon>
        <taxon>Deinococcota</taxon>
        <taxon>Deinococci</taxon>
        <taxon>Thermales</taxon>
        <taxon>Thermaceae</taxon>
        <taxon>Calidithermus</taxon>
    </lineage>
</organism>
<evidence type="ECO:0008006" key="3">
    <source>
        <dbReference type="Google" id="ProtNLM"/>
    </source>
</evidence>
<evidence type="ECO:0000313" key="1">
    <source>
        <dbReference type="EMBL" id="RIH86156.1"/>
    </source>
</evidence>
<accession>A0A399ERN1</accession>
<reference evidence="1 2" key="1">
    <citation type="submission" date="2018-08" db="EMBL/GenBank/DDBJ databases">
        <title>Meiothermus terrae DSM 26712 genome sequencing project.</title>
        <authorList>
            <person name="Da Costa M.S."/>
            <person name="Albuquerque L."/>
            <person name="Raposo P."/>
            <person name="Froufe H.J.C."/>
            <person name="Barroso C.S."/>
            <person name="Egas C."/>
        </authorList>
    </citation>
    <scope>NUCLEOTIDE SEQUENCE [LARGE SCALE GENOMIC DNA]</scope>
    <source>
        <strain evidence="1 2">DSM 26712</strain>
    </source>
</reference>
<dbReference type="SUPFAM" id="SSF143422">
    <property type="entry name" value="Transposase IS200-like"/>
    <property type="match status" value="1"/>
</dbReference>
<dbReference type="EMBL" id="QXDL01000049">
    <property type="protein sequence ID" value="RIH86156.1"/>
    <property type="molecule type" value="Genomic_DNA"/>
</dbReference>
<comment type="caution">
    <text evidence="1">The sequence shown here is derived from an EMBL/GenBank/DDBJ whole genome shotgun (WGS) entry which is preliminary data.</text>
</comment>
<protein>
    <recommendedName>
        <fullName evidence="3">Transposase IS200-like domain-containing protein</fullName>
    </recommendedName>
</protein>
<dbReference type="Gene3D" id="3.30.70.1290">
    <property type="entry name" value="Transposase IS200-like"/>
    <property type="match status" value="1"/>
</dbReference>
<dbReference type="InterPro" id="IPR036515">
    <property type="entry name" value="Transposase_17_sf"/>
</dbReference>
<dbReference type="GO" id="GO:0006313">
    <property type="term" value="P:DNA transposition"/>
    <property type="evidence" value="ECO:0007669"/>
    <property type="project" value="InterPro"/>
</dbReference>
<dbReference type="GO" id="GO:0004803">
    <property type="term" value="F:transposase activity"/>
    <property type="evidence" value="ECO:0007669"/>
    <property type="project" value="InterPro"/>
</dbReference>